<keyword evidence="2" id="KW-0812">Transmembrane</keyword>
<name>A0A2W4A6I7_9ENTE</name>
<evidence type="ECO:0000313" key="4">
    <source>
        <dbReference type="Proteomes" id="UP000249828"/>
    </source>
</evidence>
<proteinExistence type="predicted"/>
<dbReference type="RefSeq" id="WP_111247111.1">
    <property type="nucleotide sequence ID" value="NZ_PIEU01000027.1"/>
</dbReference>
<keyword evidence="2" id="KW-0472">Membrane</keyword>
<comment type="caution">
    <text evidence="3">The sequence shown here is derived from an EMBL/GenBank/DDBJ whole genome shotgun (WGS) entry which is preliminary data.</text>
</comment>
<keyword evidence="2" id="KW-1133">Transmembrane helix</keyword>
<dbReference type="STRING" id="1077675.BCR22_04455"/>
<dbReference type="AlphaFoldDB" id="A0A2W4A6I7"/>
<protein>
    <submittedName>
        <fullName evidence="3">Uncharacterized protein</fullName>
    </submittedName>
</protein>
<gene>
    <name evidence="3" type="ORF">CI088_02650</name>
</gene>
<dbReference type="EMBL" id="PIEU01000027">
    <property type="protein sequence ID" value="PZL76633.1"/>
    <property type="molecule type" value="Genomic_DNA"/>
</dbReference>
<accession>A0A2W4A6I7</accession>
<reference evidence="3 4" key="1">
    <citation type="submission" date="2017-11" db="EMBL/GenBank/DDBJ databases">
        <title>Draft genome sequence of Enterococcus plantarum TRW2 strain isolated from lettuce.</title>
        <authorList>
            <person name="Kim E.B."/>
            <person name="Marco M.L."/>
            <person name="Williams T.R."/>
            <person name="You I.H."/>
        </authorList>
    </citation>
    <scope>NUCLEOTIDE SEQUENCE [LARGE SCALE GENOMIC DNA]</scope>
    <source>
        <strain evidence="3 4">TRW2</strain>
    </source>
</reference>
<organism evidence="3 4">
    <name type="scientific">Enterococcus plantarum</name>
    <dbReference type="NCBI Taxonomy" id="1077675"/>
    <lineage>
        <taxon>Bacteria</taxon>
        <taxon>Bacillati</taxon>
        <taxon>Bacillota</taxon>
        <taxon>Bacilli</taxon>
        <taxon>Lactobacillales</taxon>
        <taxon>Enterococcaceae</taxon>
        <taxon>Enterococcus</taxon>
    </lineage>
</organism>
<evidence type="ECO:0000313" key="3">
    <source>
        <dbReference type="EMBL" id="PZL76633.1"/>
    </source>
</evidence>
<dbReference type="Proteomes" id="UP000249828">
    <property type="component" value="Unassembled WGS sequence"/>
</dbReference>
<evidence type="ECO:0000256" key="2">
    <source>
        <dbReference type="SAM" id="Phobius"/>
    </source>
</evidence>
<feature type="transmembrane region" description="Helical" evidence="2">
    <location>
        <begin position="21"/>
        <end position="41"/>
    </location>
</feature>
<sequence>MKKDFINVKDNIIEFINRQKKLTAIILVVIVLVIISLFMVVPKVQANIRASEIKSLVNQENLSKKANYLDPKTADKEISEKTAMTVLFSVPSGRTYGNVMNVLKDSELMKDFNRSIYLYPMVYDVEKIKQKYKIKKNEVAIVFFENGKEKNRISIDENFDTKKMLIPSLNQLSLSSIVEPSATSNSTTSTTSEPATSESEQTLDQSVEADSVAQ</sequence>
<feature type="region of interest" description="Disordered" evidence="1">
    <location>
        <begin position="177"/>
        <end position="214"/>
    </location>
</feature>
<evidence type="ECO:0000256" key="1">
    <source>
        <dbReference type="SAM" id="MobiDB-lite"/>
    </source>
</evidence>
<feature type="compositionally biased region" description="Low complexity" evidence="1">
    <location>
        <begin position="179"/>
        <end position="202"/>
    </location>
</feature>
<keyword evidence="4" id="KW-1185">Reference proteome</keyword>